<feature type="region of interest" description="Disordered" evidence="1">
    <location>
        <begin position="670"/>
        <end position="848"/>
    </location>
</feature>
<evidence type="ECO:0000259" key="2">
    <source>
        <dbReference type="Pfam" id="PF22600"/>
    </source>
</evidence>
<dbReference type="Gene3D" id="3.30.460.10">
    <property type="entry name" value="Beta Polymerase, domain 2"/>
    <property type="match status" value="1"/>
</dbReference>
<feature type="compositionally biased region" description="Polar residues" evidence="1">
    <location>
        <begin position="940"/>
        <end position="951"/>
    </location>
</feature>
<feature type="compositionally biased region" description="Polar residues" evidence="1">
    <location>
        <begin position="438"/>
        <end position="457"/>
    </location>
</feature>
<feature type="compositionally biased region" description="Polar residues" evidence="1">
    <location>
        <begin position="1136"/>
        <end position="1153"/>
    </location>
</feature>
<dbReference type="Pfam" id="PF22600">
    <property type="entry name" value="MTPAP-like_central"/>
    <property type="match status" value="1"/>
</dbReference>
<protein>
    <recommendedName>
        <fullName evidence="6">Polymerase nucleotidyl transferase domain-containing protein</fullName>
    </recommendedName>
</protein>
<feature type="compositionally biased region" description="Low complexity" evidence="1">
    <location>
        <begin position="780"/>
        <end position="799"/>
    </location>
</feature>
<gene>
    <name evidence="4" type="ORF">SAY87_001506</name>
</gene>
<organism evidence="4 5">
    <name type="scientific">Trapa incisa</name>
    <dbReference type="NCBI Taxonomy" id="236973"/>
    <lineage>
        <taxon>Eukaryota</taxon>
        <taxon>Viridiplantae</taxon>
        <taxon>Streptophyta</taxon>
        <taxon>Embryophyta</taxon>
        <taxon>Tracheophyta</taxon>
        <taxon>Spermatophyta</taxon>
        <taxon>Magnoliopsida</taxon>
        <taxon>eudicotyledons</taxon>
        <taxon>Gunneridae</taxon>
        <taxon>Pentapetalae</taxon>
        <taxon>rosids</taxon>
        <taxon>malvids</taxon>
        <taxon>Myrtales</taxon>
        <taxon>Lythraceae</taxon>
        <taxon>Trapa</taxon>
    </lineage>
</organism>
<feature type="compositionally biased region" description="Polar residues" evidence="1">
    <location>
        <begin position="1186"/>
        <end position="1204"/>
    </location>
</feature>
<feature type="compositionally biased region" description="Basic and acidic residues" evidence="1">
    <location>
        <begin position="458"/>
        <end position="467"/>
    </location>
</feature>
<dbReference type="SUPFAM" id="SSF81631">
    <property type="entry name" value="PAP/OAS1 substrate-binding domain"/>
    <property type="match status" value="1"/>
</dbReference>
<dbReference type="FunFam" id="3.30.460.10:FF:000046">
    <property type="entry name" value="PAP/OAS1 substrate-binding domain superfamily"/>
    <property type="match status" value="1"/>
</dbReference>
<feature type="compositionally biased region" description="Basic and acidic residues" evidence="1">
    <location>
        <begin position="1154"/>
        <end position="1172"/>
    </location>
</feature>
<evidence type="ECO:0000256" key="1">
    <source>
        <dbReference type="SAM" id="MobiDB-lite"/>
    </source>
</evidence>
<feature type="compositionally biased region" description="Polar residues" evidence="1">
    <location>
        <begin position="725"/>
        <end position="741"/>
    </location>
</feature>
<dbReference type="PANTHER" id="PTHR45979">
    <property type="entry name" value="PAP/OAS1 SUBSTRATE-BINDING DOMAIN SUPERFAMILY"/>
    <property type="match status" value="1"/>
</dbReference>
<evidence type="ECO:0000313" key="5">
    <source>
        <dbReference type="Proteomes" id="UP001345219"/>
    </source>
</evidence>
<comment type="caution">
    <text evidence="4">The sequence shown here is derived from an EMBL/GenBank/DDBJ whole genome shotgun (WGS) entry which is preliminary data.</text>
</comment>
<keyword evidence="5" id="KW-1185">Reference proteome</keyword>
<reference evidence="4 5" key="1">
    <citation type="journal article" date="2023" name="Hortic Res">
        <title>Pangenome of water caltrop reveals structural variations and asymmetric subgenome divergence after allopolyploidization.</title>
        <authorList>
            <person name="Zhang X."/>
            <person name="Chen Y."/>
            <person name="Wang L."/>
            <person name="Yuan Y."/>
            <person name="Fang M."/>
            <person name="Shi L."/>
            <person name="Lu R."/>
            <person name="Comes H.P."/>
            <person name="Ma Y."/>
            <person name="Chen Y."/>
            <person name="Huang G."/>
            <person name="Zhou Y."/>
            <person name="Zheng Z."/>
            <person name="Qiu Y."/>
        </authorList>
    </citation>
    <scope>NUCLEOTIDE SEQUENCE [LARGE SCALE GENOMIC DNA]</scope>
    <source>
        <tissue evidence="4">Roots</tissue>
    </source>
</reference>
<dbReference type="Proteomes" id="UP001345219">
    <property type="component" value="Chromosome 1"/>
</dbReference>
<feature type="region of interest" description="Disordered" evidence="1">
    <location>
        <begin position="1273"/>
        <end position="1301"/>
    </location>
</feature>
<evidence type="ECO:0008006" key="6">
    <source>
        <dbReference type="Google" id="ProtNLM"/>
    </source>
</evidence>
<feature type="compositionally biased region" description="Polar residues" evidence="1">
    <location>
        <begin position="958"/>
        <end position="967"/>
    </location>
</feature>
<feature type="compositionally biased region" description="Polar residues" evidence="1">
    <location>
        <begin position="490"/>
        <end position="508"/>
    </location>
</feature>
<dbReference type="EMBL" id="JAXIOK010000023">
    <property type="protein sequence ID" value="KAK4743505.1"/>
    <property type="molecule type" value="Genomic_DNA"/>
</dbReference>
<feature type="compositionally biased region" description="Polar residues" evidence="1">
    <location>
        <begin position="1273"/>
        <end position="1283"/>
    </location>
</feature>
<dbReference type="InterPro" id="IPR054708">
    <property type="entry name" value="MTPAP-like_central"/>
</dbReference>
<feature type="domain" description="PAP/OAS1 substrate-binding-related" evidence="3">
    <location>
        <begin position="177"/>
        <end position="369"/>
    </location>
</feature>
<evidence type="ECO:0000313" key="4">
    <source>
        <dbReference type="EMBL" id="KAK4743505.1"/>
    </source>
</evidence>
<sequence length="1301" mass="145252">MGKHEGWARPSTGFLPNGLLRSKDAYVGEELNLERWSKAEERTRELIGCIKPNLPSEKQRKKVSDYAKHLIMKCFPCQVFTFGSVPLKTYLPDGDIDLTIFSNNQNLKDTWAQQVRDILEGEEKNENAEFRVKEVQYIQAEVKIIKCLIENIVVDISFNQIGGLCTLCFLDEVDNLIKQDHLFKRSIILIKAWCYYESRILGAHHGLISTYALETLVLYIFHVFNKKFLGPLEVLYRFLEFFSKFDWDNFCLSLWGPVPLRSLPDITAESPRKDGGDLLISKKFLDDCSAAYADSPGGQETQGQPFVSKHLNVIDPLRVNNNLGRSVNRGNFFRIRSAFAFGAKRLAKLLDCPKDHLLHEIDEFFINTWDRHRSGHRPDTQRDDLRFSRLSNTETLHGCQNLQSSSSSSCHGPQAEANHGSLGNHHSERRSTHEFISRAQQNHGNSYNPRMNYSIKETSSKQDDKMKKYQRNSRADNLVTEIQGTYPFARTQSSPELTDTYSESSSQGRHSRGPEGWKNQLNSSRLDNRRKNLETEMVRLDVPSSPDDSSFRRHIPLQQSIDATFVDSSSVSNCYQEDDSQSGVEGQEFASGTHGLMNTMASPYSFNDQIHMAANLNLLATGYGQRNLAGMAPSNIPMIETLWGSNMPFTNGLVPPQFAHYFSSLCSSSSAEDSMDSRDQNFSSVGPNTSEADNTFWHDQDQGPTRGSDLDNGNFKALHADDQHQQSTATSNKFFPSSRISSLGRYHSHPRSTRENHITDQNEYSDAFHPNGGENEVHSRSIQSSYSSSIRSKTSSESSWDGSSAKVSRSSREKRGKKVSSAVSSTEYGKEKTLSEYPSAPTEDGIRDWNPAMVATERTSTGLQSITSMQVTAQHPMAGFQPAHPGVLDSVTQLGPVLLGPGSQQKSGDNSVPFAFYPTGPPVPFLAMLPIYNLTHDTSNSETSARQFNSDQLDHSDSSQNLDSSGRVNHLEEIDVPNNSLEHVTAPPGDLSEPKSDILDGDFLSHLHNLHYGRFCQNTPPLVYPSPSVLPPVYLQGRVPWDGYPARPLSGNMNFSQLVSYGSPHIVPVAPFQPVSNGPSSIYHVDEMPRYRSGTGTYLPNHNVPVWERHSSNTRRANYGFDRSDRSDNYSERESNWNAGQKSRTSGRGYNRNQVDKPSPRRERGASHDSQSERPWSSSHRHNSYHHPQNSPVWSSATQGGPSNVAQYGMGRTPAVNSNIVSSNGPSFQPVVMLYSYNHNHGHLHPGSLAAEQFEFGSLGSVSFQALNDMSQLTDGSLQSSGPLQEEQMFHGGPASHSSHD</sequence>
<feature type="region of interest" description="Disordered" evidence="1">
    <location>
        <begin position="1116"/>
        <end position="1204"/>
    </location>
</feature>
<dbReference type="Pfam" id="PF26180">
    <property type="entry name" value="PAP-OAS1"/>
    <property type="match status" value="1"/>
</dbReference>
<feature type="region of interest" description="Disordered" evidence="1">
    <location>
        <begin position="940"/>
        <end position="996"/>
    </location>
</feature>
<dbReference type="SUPFAM" id="SSF81301">
    <property type="entry name" value="Nucleotidyltransferase"/>
    <property type="match status" value="1"/>
</dbReference>
<name>A0AAN7GIL9_9MYRT</name>
<feature type="compositionally biased region" description="Basic and acidic residues" evidence="1">
    <location>
        <begin position="1122"/>
        <end position="1135"/>
    </location>
</feature>
<dbReference type="InterPro" id="IPR043519">
    <property type="entry name" value="NT_sf"/>
</dbReference>
<accession>A0AAN7GIL9</accession>
<feature type="region of interest" description="Disordered" evidence="1">
    <location>
        <begin position="398"/>
        <end position="525"/>
    </location>
</feature>
<evidence type="ECO:0000259" key="3">
    <source>
        <dbReference type="Pfam" id="PF26180"/>
    </source>
</evidence>
<feature type="compositionally biased region" description="Basic and acidic residues" evidence="1">
    <location>
        <begin position="425"/>
        <end position="436"/>
    </location>
</feature>
<dbReference type="InterPro" id="IPR058920">
    <property type="entry name" value="PAP-OAS1-bd-rel"/>
</dbReference>
<dbReference type="InterPro" id="IPR058921">
    <property type="entry name" value="PAP/OAS1-rel"/>
</dbReference>
<proteinExistence type="predicted"/>
<dbReference type="PANTHER" id="PTHR45979:SF30">
    <property type="entry name" value="NUCLEOTIDYLTRANSFERASE"/>
    <property type="match status" value="1"/>
</dbReference>
<dbReference type="Gene3D" id="1.10.1410.10">
    <property type="match status" value="1"/>
</dbReference>
<feature type="compositionally biased region" description="Polar residues" evidence="1">
    <location>
        <begin position="680"/>
        <end position="693"/>
    </location>
</feature>
<dbReference type="CDD" id="cd05402">
    <property type="entry name" value="NT_PAP_TUTase"/>
    <property type="match status" value="1"/>
</dbReference>
<feature type="domain" description="Poly(A) RNA polymerase mitochondrial-like central palm" evidence="2">
    <location>
        <begin position="46"/>
        <end position="164"/>
    </location>
</feature>